<reference evidence="2 3" key="1">
    <citation type="journal article" date="2021" name="Hortic Res">
        <title>Chromosome-scale assembly of the Dendrobium chrysotoxum genome enhances the understanding of orchid evolution.</title>
        <authorList>
            <person name="Zhang Y."/>
            <person name="Zhang G.Q."/>
            <person name="Zhang D."/>
            <person name="Liu X.D."/>
            <person name="Xu X.Y."/>
            <person name="Sun W.H."/>
            <person name="Yu X."/>
            <person name="Zhu X."/>
            <person name="Wang Z.W."/>
            <person name="Zhao X."/>
            <person name="Zhong W.Y."/>
            <person name="Chen H."/>
            <person name="Yin W.L."/>
            <person name="Huang T."/>
            <person name="Niu S.C."/>
            <person name="Liu Z.J."/>
        </authorList>
    </citation>
    <scope>NUCLEOTIDE SEQUENCE [LARGE SCALE GENOMIC DNA]</scope>
    <source>
        <strain evidence="2">Lindl</strain>
    </source>
</reference>
<dbReference type="EMBL" id="JAGFBR010000011">
    <property type="protein sequence ID" value="KAH0459371.1"/>
    <property type="molecule type" value="Genomic_DNA"/>
</dbReference>
<dbReference type="Proteomes" id="UP000775213">
    <property type="component" value="Unassembled WGS sequence"/>
</dbReference>
<evidence type="ECO:0000313" key="2">
    <source>
        <dbReference type="EMBL" id="KAH0459371.1"/>
    </source>
</evidence>
<protein>
    <submittedName>
        <fullName evidence="2">Uncharacterized protein</fullName>
    </submittedName>
</protein>
<comment type="caution">
    <text evidence="2">The sequence shown here is derived from an EMBL/GenBank/DDBJ whole genome shotgun (WGS) entry which is preliminary data.</text>
</comment>
<feature type="region of interest" description="Disordered" evidence="1">
    <location>
        <begin position="44"/>
        <end position="82"/>
    </location>
</feature>
<keyword evidence="3" id="KW-1185">Reference proteome</keyword>
<gene>
    <name evidence="2" type="ORF">IEQ34_012185</name>
</gene>
<feature type="compositionally biased region" description="Basic and acidic residues" evidence="1">
    <location>
        <begin position="67"/>
        <end position="80"/>
    </location>
</feature>
<accession>A0AAV7GRW4</accession>
<organism evidence="2 3">
    <name type="scientific">Dendrobium chrysotoxum</name>
    <name type="common">Orchid</name>
    <dbReference type="NCBI Taxonomy" id="161865"/>
    <lineage>
        <taxon>Eukaryota</taxon>
        <taxon>Viridiplantae</taxon>
        <taxon>Streptophyta</taxon>
        <taxon>Embryophyta</taxon>
        <taxon>Tracheophyta</taxon>
        <taxon>Spermatophyta</taxon>
        <taxon>Magnoliopsida</taxon>
        <taxon>Liliopsida</taxon>
        <taxon>Asparagales</taxon>
        <taxon>Orchidaceae</taxon>
        <taxon>Epidendroideae</taxon>
        <taxon>Malaxideae</taxon>
        <taxon>Dendrobiinae</taxon>
        <taxon>Dendrobium</taxon>
    </lineage>
</organism>
<name>A0AAV7GRW4_DENCH</name>
<evidence type="ECO:0000313" key="3">
    <source>
        <dbReference type="Proteomes" id="UP000775213"/>
    </source>
</evidence>
<sequence>MGGIPHPGPGPLSAIRRFPPLRPSTLFQYGRHSPAFGRAPPYIEAMSGDHLPSSDPAVMRKQAAPPDAERRPNKGARVDDAASTTTGDAMMILHKKFFIPNDVVTTVPKRSDQASIPPPGYITVYETSLRAGLRFPPPAKLIEILKKCEVSLSQFLHRAMSVTMGLIALFRDRRAILIPDYLSRMGQLTSNMQGRVTFRSKWLDMRTRDPTKSWSSAFFFVRNDWGLLKKWGKMRDFPAPLHVREEDIIRLLKVPDVDYLLYEVRYLNKYIEEEFLFKVGLSFHPGRSDARMLKLTSKVPEPPALAPKVAPKRQARG</sequence>
<evidence type="ECO:0000256" key="1">
    <source>
        <dbReference type="SAM" id="MobiDB-lite"/>
    </source>
</evidence>
<dbReference type="AlphaFoldDB" id="A0AAV7GRW4"/>
<proteinExistence type="predicted"/>